<keyword evidence="2" id="KW-1185">Reference proteome</keyword>
<accession>A0ABW3IQZ5</accession>
<proteinExistence type="predicted"/>
<dbReference type="EMBL" id="JBHTJT010000015">
    <property type="protein sequence ID" value="MFD0980301.1"/>
    <property type="molecule type" value="Genomic_DNA"/>
</dbReference>
<dbReference type="RefSeq" id="WP_386074620.1">
    <property type="nucleotide sequence ID" value="NZ_JBHTJT010000015.1"/>
</dbReference>
<sequence>MSTVNYAYKEGATVAQKDRDSFNCELEATQRVPTNTQVATTPTYRTPTYYTPATTSCYGYTCTTTGGTAYGGQVYGGQTYSYDANASLREEYFQKCMASKGYKVASVPKCPSNAVSADIKQRLGGKLRAPVEGSCMVSLTERSGNIVYPDERAD</sequence>
<dbReference type="Proteomes" id="UP001597108">
    <property type="component" value="Unassembled WGS sequence"/>
</dbReference>
<evidence type="ECO:0000313" key="1">
    <source>
        <dbReference type="EMBL" id="MFD0980301.1"/>
    </source>
</evidence>
<comment type="caution">
    <text evidence="1">The sequence shown here is derived from an EMBL/GenBank/DDBJ whole genome shotgun (WGS) entry which is preliminary data.</text>
</comment>
<gene>
    <name evidence="1" type="ORF">ACFQ2S_11630</name>
</gene>
<name>A0ABW3IQZ5_9RHOB</name>
<protein>
    <submittedName>
        <fullName evidence="1">Uncharacterized protein</fullName>
    </submittedName>
</protein>
<organism evidence="1 2">
    <name type="scientific">Tropicimonas aquimaris</name>
    <dbReference type="NCBI Taxonomy" id="914152"/>
    <lineage>
        <taxon>Bacteria</taxon>
        <taxon>Pseudomonadati</taxon>
        <taxon>Pseudomonadota</taxon>
        <taxon>Alphaproteobacteria</taxon>
        <taxon>Rhodobacterales</taxon>
        <taxon>Roseobacteraceae</taxon>
        <taxon>Tropicimonas</taxon>
    </lineage>
</organism>
<reference evidence="2" key="1">
    <citation type="journal article" date="2019" name="Int. J. Syst. Evol. Microbiol.">
        <title>The Global Catalogue of Microorganisms (GCM) 10K type strain sequencing project: providing services to taxonomists for standard genome sequencing and annotation.</title>
        <authorList>
            <consortium name="The Broad Institute Genomics Platform"/>
            <consortium name="The Broad Institute Genome Sequencing Center for Infectious Disease"/>
            <person name="Wu L."/>
            <person name="Ma J."/>
        </authorList>
    </citation>
    <scope>NUCLEOTIDE SEQUENCE [LARGE SCALE GENOMIC DNA]</scope>
    <source>
        <strain evidence="2">CCUG 60524</strain>
    </source>
</reference>
<evidence type="ECO:0000313" key="2">
    <source>
        <dbReference type="Proteomes" id="UP001597108"/>
    </source>
</evidence>